<comment type="caution">
    <text evidence="7">The sequence shown here is derived from an EMBL/GenBank/DDBJ whole genome shotgun (WGS) entry which is preliminary data.</text>
</comment>
<dbReference type="PROSITE" id="PS50893">
    <property type="entry name" value="ABC_TRANSPORTER_2"/>
    <property type="match status" value="1"/>
</dbReference>
<name>A0ABN3B5K3_9MICO</name>
<dbReference type="PANTHER" id="PTHR42734">
    <property type="entry name" value="METAL TRANSPORT SYSTEM ATP-BINDING PROTEIN TM_0124-RELATED"/>
    <property type="match status" value="1"/>
</dbReference>
<evidence type="ECO:0000256" key="5">
    <source>
        <dbReference type="SAM" id="MobiDB-lite"/>
    </source>
</evidence>
<evidence type="ECO:0000256" key="1">
    <source>
        <dbReference type="ARBA" id="ARBA00005417"/>
    </source>
</evidence>
<dbReference type="InterPro" id="IPR003439">
    <property type="entry name" value="ABC_transporter-like_ATP-bd"/>
</dbReference>
<dbReference type="Gene3D" id="3.40.50.300">
    <property type="entry name" value="P-loop containing nucleotide triphosphate hydrolases"/>
    <property type="match status" value="1"/>
</dbReference>
<keyword evidence="3" id="KW-0547">Nucleotide-binding</keyword>
<dbReference type="PANTHER" id="PTHR42734:SF5">
    <property type="entry name" value="IRON TRANSPORT SYSTEM ATP-BINDING PROTEIN HI_0361-RELATED"/>
    <property type="match status" value="1"/>
</dbReference>
<keyword evidence="8" id="KW-1185">Reference proteome</keyword>
<evidence type="ECO:0000259" key="6">
    <source>
        <dbReference type="PROSITE" id="PS50893"/>
    </source>
</evidence>
<proteinExistence type="inferred from homology"/>
<dbReference type="InterPro" id="IPR027417">
    <property type="entry name" value="P-loop_NTPase"/>
</dbReference>
<keyword evidence="2" id="KW-0813">Transport</keyword>
<dbReference type="CDD" id="cd03235">
    <property type="entry name" value="ABC_Metallic_Cations"/>
    <property type="match status" value="1"/>
</dbReference>
<dbReference type="Pfam" id="PF00005">
    <property type="entry name" value="ABC_tran"/>
    <property type="match status" value="1"/>
</dbReference>
<sequence>MTAARDAAASDPGDAQHCAAPEPMQAGGADGGAERGALAASDAALVLEGAAFGYHGTSRVEGLTLAVPVGAAVALIGPNGSGKSTLLRGILGLAELTGGSIRVLGETPDRARRRIGSLPQADTRDATLPVTLRQVVTMGLYRSRGALRPIGRTGREAVSRALERVGLSAWASRRFGELSGGQQQRGILARALVSDPQLLLLDEPFNGLDRENRDVLLRLVRELRAEGRTIIVSTHDLEIAQEACSHALLLASGHHPNQPGHPAAYGPVEQALTLDAVQHAFQDTTVELDHHTVTTTRETE</sequence>
<evidence type="ECO:0000313" key="8">
    <source>
        <dbReference type="Proteomes" id="UP001501084"/>
    </source>
</evidence>
<dbReference type="RefSeq" id="WP_346057522.1">
    <property type="nucleotide sequence ID" value="NZ_BAAAOP010000004.1"/>
</dbReference>
<organism evidence="7 8">
    <name type="scientific">Leucobacter alluvii</name>
    <dbReference type="NCBI Taxonomy" id="340321"/>
    <lineage>
        <taxon>Bacteria</taxon>
        <taxon>Bacillati</taxon>
        <taxon>Actinomycetota</taxon>
        <taxon>Actinomycetes</taxon>
        <taxon>Micrococcales</taxon>
        <taxon>Microbacteriaceae</taxon>
        <taxon>Leucobacter</taxon>
    </lineage>
</organism>
<evidence type="ECO:0000256" key="4">
    <source>
        <dbReference type="ARBA" id="ARBA00022840"/>
    </source>
</evidence>
<comment type="similarity">
    <text evidence="1">Belongs to the ABC transporter superfamily.</text>
</comment>
<dbReference type="Proteomes" id="UP001501084">
    <property type="component" value="Unassembled WGS sequence"/>
</dbReference>
<accession>A0ABN3B5K3</accession>
<dbReference type="GO" id="GO:0005524">
    <property type="term" value="F:ATP binding"/>
    <property type="evidence" value="ECO:0007669"/>
    <property type="project" value="UniProtKB-KW"/>
</dbReference>
<gene>
    <name evidence="7" type="ORF">GCM10009786_08780</name>
</gene>
<feature type="region of interest" description="Disordered" evidence="5">
    <location>
        <begin position="1"/>
        <end position="33"/>
    </location>
</feature>
<protein>
    <submittedName>
        <fullName evidence="7">Metal ABC transporter ATP-binding protein</fullName>
    </submittedName>
</protein>
<evidence type="ECO:0000256" key="2">
    <source>
        <dbReference type="ARBA" id="ARBA00022448"/>
    </source>
</evidence>
<evidence type="ECO:0000313" key="7">
    <source>
        <dbReference type="EMBL" id="GAA2186761.1"/>
    </source>
</evidence>
<dbReference type="InterPro" id="IPR050153">
    <property type="entry name" value="Metal_Ion_Import_ABC"/>
</dbReference>
<reference evidence="7 8" key="1">
    <citation type="journal article" date="2019" name="Int. J. Syst. Evol. Microbiol.">
        <title>The Global Catalogue of Microorganisms (GCM) 10K type strain sequencing project: providing services to taxonomists for standard genome sequencing and annotation.</title>
        <authorList>
            <consortium name="The Broad Institute Genomics Platform"/>
            <consortium name="The Broad Institute Genome Sequencing Center for Infectious Disease"/>
            <person name="Wu L."/>
            <person name="Ma J."/>
        </authorList>
    </citation>
    <scope>NUCLEOTIDE SEQUENCE [LARGE SCALE GENOMIC DNA]</scope>
    <source>
        <strain evidence="7 8">JCM 14919</strain>
    </source>
</reference>
<dbReference type="EMBL" id="BAAAOP010000004">
    <property type="protein sequence ID" value="GAA2186761.1"/>
    <property type="molecule type" value="Genomic_DNA"/>
</dbReference>
<keyword evidence="4 7" id="KW-0067">ATP-binding</keyword>
<feature type="domain" description="ABC transporter" evidence="6">
    <location>
        <begin position="45"/>
        <end position="277"/>
    </location>
</feature>
<dbReference type="SMART" id="SM00382">
    <property type="entry name" value="AAA"/>
    <property type="match status" value="1"/>
</dbReference>
<dbReference type="InterPro" id="IPR003593">
    <property type="entry name" value="AAA+_ATPase"/>
</dbReference>
<evidence type="ECO:0000256" key="3">
    <source>
        <dbReference type="ARBA" id="ARBA00022741"/>
    </source>
</evidence>
<dbReference type="SUPFAM" id="SSF52540">
    <property type="entry name" value="P-loop containing nucleoside triphosphate hydrolases"/>
    <property type="match status" value="1"/>
</dbReference>